<dbReference type="SUPFAM" id="SSF56672">
    <property type="entry name" value="DNA/RNA polymerases"/>
    <property type="match status" value="1"/>
</dbReference>
<evidence type="ECO:0000256" key="3">
    <source>
        <dbReference type="ARBA" id="ARBA00022722"/>
    </source>
</evidence>
<reference evidence="8 9" key="1">
    <citation type="submission" date="2019-09" db="EMBL/GenBank/DDBJ databases">
        <title>Bird 10,000 Genomes (B10K) Project - Family phase.</title>
        <authorList>
            <person name="Zhang G."/>
        </authorList>
    </citation>
    <scope>NUCLEOTIDE SEQUENCE [LARGE SCALE GENOMIC DNA]</scope>
    <source>
        <strain evidence="8">B10K-DU-007-42</strain>
        <tissue evidence="8">Muscle</tissue>
    </source>
</reference>
<dbReference type="GO" id="GO:0035613">
    <property type="term" value="F:RNA stem-loop binding"/>
    <property type="evidence" value="ECO:0007669"/>
    <property type="project" value="TreeGrafter"/>
</dbReference>
<dbReference type="AlphaFoldDB" id="A0A7L0CGK1"/>
<keyword evidence="9" id="KW-1185">Reference proteome</keyword>
<dbReference type="InterPro" id="IPR010661">
    <property type="entry name" value="RVT_thumb"/>
</dbReference>
<evidence type="ECO:0000313" key="9">
    <source>
        <dbReference type="Proteomes" id="UP000519115"/>
    </source>
</evidence>
<comment type="caution">
    <text evidence="8">The sequence shown here is derived from an EMBL/GenBank/DDBJ whole genome shotgun (WGS) entry which is preliminary data.</text>
</comment>
<evidence type="ECO:0000256" key="6">
    <source>
        <dbReference type="ARBA" id="ARBA00022918"/>
    </source>
</evidence>
<evidence type="ECO:0000313" key="8">
    <source>
        <dbReference type="EMBL" id="NXJ58827.1"/>
    </source>
</evidence>
<feature type="non-terminal residue" evidence="8">
    <location>
        <position position="99"/>
    </location>
</feature>
<sequence>VQKLAGVINWVRPYLGLPSSKLQPLLDLLKGDTDIAAPRTLTPEAKQVITEVEQTIVHKHLWKIDLTVSIQVFVLIDKLVPFAMIAQWNSDWPDPLHVL</sequence>
<keyword evidence="6" id="KW-0695">RNA-directed DNA polymerase</keyword>
<dbReference type="InterPro" id="IPR043502">
    <property type="entry name" value="DNA/RNA_pol_sf"/>
</dbReference>
<proteinExistence type="predicted"/>
<dbReference type="GO" id="GO:0016787">
    <property type="term" value="F:hydrolase activity"/>
    <property type="evidence" value="ECO:0007669"/>
    <property type="project" value="UniProtKB-KW"/>
</dbReference>
<evidence type="ECO:0000259" key="7">
    <source>
        <dbReference type="Pfam" id="PF06817"/>
    </source>
</evidence>
<protein>
    <submittedName>
        <fullName evidence="8">POK6 protein</fullName>
    </submittedName>
</protein>
<evidence type="ECO:0000256" key="4">
    <source>
        <dbReference type="ARBA" id="ARBA00022759"/>
    </source>
</evidence>
<accession>A0A7L0CGK1</accession>
<feature type="domain" description="Reverse transcriptase thumb" evidence="7">
    <location>
        <begin position="2"/>
        <end position="48"/>
    </location>
</feature>
<dbReference type="EMBL" id="VXAF01002241">
    <property type="protein sequence ID" value="NXJ58827.1"/>
    <property type="molecule type" value="Genomic_DNA"/>
</dbReference>
<organism evidence="8 9">
    <name type="scientific">Spizaetus tyrannus</name>
    <name type="common">black hawk-eagle</name>
    <dbReference type="NCBI Taxonomy" id="252798"/>
    <lineage>
        <taxon>Eukaryota</taxon>
        <taxon>Metazoa</taxon>
        <taxon>Chordata</taxon>
        <taxon>Craniata</taxon>
        <taxon>Vertebrata</taxon>
        <taxon>Euteleostomi</taxon>
        <taxon>Archelosauria</taxon>
        <taxon>Archosauria</taxon>
        <taxon>Dinosauria</taxon>
        <taxon>Saurischia</taxon>
        <taxon>Theropoda</taxon>
        <taxon>Coelurosauria</taxon>
        <taxon>Aves</taxon>
        <taxon>Neognathae</taxon>
        <taxon>Neoaves</taxon>
        <taxon>Telluraves</taxon>
        <taxon>Accipitrimorphae</taxon>
        <taxon>Accipitriformes</taxon>
        <taxon>Accipitridae</taxon>
        <taxon>Accipitrinae</taxon>
        <taxon>Spizaetus</taxon>
    </lineage>
</organism>
<dbReference type="PANTHER" id="PTHR41694">
    <property type="entry name" value="ENDOGENOUS RETROVIRUS GROUP K MEMBER POL PROTEIN"/>
    <property type="match status" value="1"/>
</dbReference>
<feature type="non-terminal residue" evidence="8">
    <location>
        <position position="1"/>
    </location>
</feature>
<dbReference type="GO" id="GO:0004519">
    <property type="term" value="F:endonuclease activity"/>
    <property type="evidence" value="ECO:0007669"/>
    <property type="project" value="UniProtKB-KW"/>
</dbReference>
<keyword evidence="5" id="KW-0378">Hydrolase</keyword>
<dbReference type="Gene3D" id="3.30.70.270">
    <property type="match status" value="1"/>
</dbReference>
<dbReference type="GO" id="GO:0003964">
    <property type="term" value="F:RNA-directed DNA polymerase activity"/>
    <property type="evidence" value="ECO:0007669"/>
    <property type="project" value="UniProtKB-KW"/>
</dbReference>
<evidence type="ECO:0000256" key="2">
    <source>
        <dbReference type="ARBA" id="ARBA00022695"/>
    </source>
</evidence>
<keyword evidence="1" id="KW-0808">Transferase</keyword>
<dbReference type="Proteomes" id="UP000519115">
    <property type="component" value="Unassembled WGS sequence"/>
</dbReference>
<dbReference type="Pfam" id="PF06817">
    <property type="entry name" value="RVT_thumb"/>
    <property type="match status" value="1"/>
</dbReference>
<dbReference type="InterPro" id="IPR043128">
    <property type="entry name" value="Rev_trsase/Diguanyl_cyclase"/>
</dbReference>
<evidence type="ECO:0000256" key="1">
    <source>
        <dbReference type="ARBA" id="ARBA00022679"/>
    </source>
</evidence>
<keyword evidence="2" id="KW-0548">Nucleotidyltransferase</keyword>
<gene>
    <name evidence="8" type="primary">Ervk6_2</name>
    <name evidence="8" type="ORF">SPITYR_R15706</name>
</gene>
<dbReference type="PANTHER" id="PTHR41694:SF3">
    <property type="entry name" value="RNA-DIRECTED DNA POLYMERASE-RELATED"/>
    <property type="match status" value="1"/>
</dbReference>
<keyword evidence="4" id="KW-0255">Endonuclease</keyword>
<keyword evidence="3" id="KW-0540">Nuclease</keyword>
<evidence type="ECO:0000256" key="5">
    <source>
        <dbReference type="ARBA" id="ARBA00022801"/>
    </source>
</evidence>
<name>A0A7L0CGK1_9AVES</name>